<organism evidence="2 3">
    <name type="scientific">Mycena metata</name>
    <dbReference type="NCBI Taxonomy" id="1033252"/>
    <lineage>
        <taxon>Eukaryota</taxon>
        <taxon>Fungi</taxon>
        <taxon>Dikarya</taxon>
        <taxon>Basidiomycota</taxon>
        <taxon>Agaricomycotina</taxon>
        <taxon>Agaricomycetes</taxon>
        <taxon>Agaricomycetidae</taxon>
        <taxon>Agaricales</taxon>
        <taxon>Marasmiineae</taxon>
        <taxon>Mycenaceae</taxon>
        <taxon>Mycena</taxon>
    </lineage>
</organism>
<dbReference type="InterPro" id="IPR029058">
    <property type="entry name" value="AB_hydrolase_fold"/>
</dbReference>
<dbReference type="SUPFAM" id="SSF53474">
    <property type="entry name" value="alpha/beta-Hydrolases"/>
    <property type="match status" value="1"/>
</dbReference>
<feature type="domain" description="Carboxylesterase type B" evidence="1">
    <location>
        <begin position="3"/>
        <end position="119"/>
    </location>
</feature>
<dbReference type="AlphaFoldDB" id="A0AAD7IF45"/>
<dbReference type="InterPro" id="IPR002018">
    <property type="entry name" value="CarbesteraseB"/>
</dbReference>
<comment type="caution">
    <text evidence="2">The sequence shown here is derived from an EMBL/GenBank/DDBJ whole genome shotgun (WGS) entry which is preliminary data.</text>
</comment>
<dbReference type="Pfam" id="PF00135">
    <property type="entry name" value="COesterase"/>
    <property type="match status" value="1"/>
</dbReference>
<sequence length="127" mass="14013">MYGEARYICTTLMLSGALADAGQRAYEYHWDNPTIGSNHAAELAAFYDGAEVFDAADETLVLAMRQYWTSFATSGVPVAKGMPLWRTTGGKGSPRLLLHPGHIAMEQVTNELTERCEFWHSIASELV</sequence>
<feature type="non-terminal residue" evidence="2">
    <location>
        <position position="1"/>
    </location>
</feature>
<gene>
    <name evidence="2" type="ORF">B0H16DRAFT_1566830</name>
</gene>
<evidence type="ECO:0000259" key="1">
    <source>
        <dbReference type="Pfam" id="PF00135"/>
    </source>
</evidence>
<protein>
    <recommendedName>
        <fullName evidence="1">Carboxylesterase type B domain-containing protein</fullName>
    </recommendedName>
</protein>
<keyword evidence="3" id="KW-1185">Reference proteome</keyword>
<dbReference type="EMBL" id="JARKIB010000102">
    <property type="protein sequence ID" value="KAJ7740571.1"/>
    <property type="molecule type" value="Genomic_DNA"/>
</dbReference>
<dbReference type="Gene3D" id="3.40.50.1820">
    <property type="entry name" value="alpha/beta hydrolase"/>
    <property type="match status" value="1"/>
</dbReference>
<evidence type="ECO:0000313" key="2">
    <source>
        <dbReference type="EMBL" id="KAJ7740571.1"/>
    </source>
</evidence>
<evidence type="ECO:0000313" key="3">
    <source>
        <dbReference type="Proteomes" id="UP001215598"/>
    </source>
</evidence>
<dbReference type="Proteomes" id="UP001215598">
    <property type="component" value="Unassembled WGS sequence"/>
</dbReference>
<reference evidence="2" key="1">
    <citation type="submission" date="2023-03" db="EMBL/GenBank/DDBJ databases">
        <title>Massive genome expansion in bonnet fungi (Mycena s.s.) driven by repeated elements and novel gene families across ecological guilds.</title>
        <authorList>
            <consortium name="Lawrence Berkeley National Laboratory"/>
            <person name="Harder C.B."/>
            <person name="Miyauchi S."/>
            <person name="Viragh M."/>
            <person name="Kuo A."/>
            <person name="Thoen E."/>
            <person name="Andreopoulos B."/>
            <person name="Lu D."/>
            <person name="Skrede I."/>
            <person name="Drula E."/>
            <person name="Henrissat B."/>
            <person name="Morin E."/>
            <person name="Kohler A."/>
            <person name="Barry K."/>
            <person name="LaButti K."/>
            <person name="Morin E."/>
            <person name="Salamov A."/>
            <person name="Lipzen A."/>
            <person name="Mereny Z."/>
            <person name="Hegedus B."/>
            <person name="Baldrian P."/>
            <person name="Stursova M."/>
            <person name="Weitz H."/>
            <person name="Taylor A."/>
            <person name="Grigoriev I.V."/>
            <person name="Nagy L.G."/>
            <person name="Martin F."/>
            <person name="Kauserud H."/>
        </authorList>
    </citation>
    <scope>NUCLEOTIDE SEQUENCE</scope>
    <source>
        <strain evidence="2">CBHHK182m</strain>
    </source>
</reference>
<proteinExistence type="predicted"/>
<name>A0AAD7IF45_9AGAR</name>
<accession>A0AAD7IF45</accession>